<reference evidence="2 3" key="1">
    <citation type="journal article" date="2014" name="MBio">
        <title>The Ordospora colligata genome; evolution of extreme reduction in microsporidia and host-to-parasite horizontal gene transfer.</title>
        <authorList>
            <person name="Pombert J.-F."/>
            <person name="Haag K.L."/>
            <person name="Beidas S."/>
            <person name="Ebert D."/>
            <person name="Keeling P.J."/>
        </authorList>
    </citation>
    <scope>NUCLEOTIDE SEQUENCE [LARGE SCALE GENOMIC DNA]</scope>
    <source>
        <strain evidence="2 3">OC4</strain>
    </source>
</reference>
<keyword evidence="3" id="KW-1185">Reference proteome</keyword>
<evidence type="ECO:0000256" key="1">
    <source>
        <dbReference type="SAM" id="SignalP"/>
    </source>
</evidence>
<proteinExistence type="predicted"/>
<dbReference type="AlphaFoldDB" id="A0A0B2UJ66"/>
<dbReference type="VEuPathDB" id="MicrosporidiaDB:M896_091670"/>
<evidence type="ECO:0000313" key="3">
    <source>
        <dbReference type="Proteomes" id="UP000031056"/>
    </source>
</evidence>
<dbReference type="EMBL" id="JOKQ01000009">
    <property type="protein sequence ID" value="KHN69239.1"/>
    <property type="molecule type" value="Genomic_DNA"/>
</dbReference>
<organism evidence="2 3">
    <name type="scientific">Ordospora colligata OC4</name>
    <dbReference type="NCBI Taxonomy" id="1354746"/>
    <lineage>
        <taxon>Eukaryota</taxon>
        <taxon>Fungi</taxon>
        <taxon>Fungi incertae sedis</taxon>
        <taxon>Microsporidia</taxon>
        <taxon>Ordosporidae</taxon>
        <taxon>Ordospora</taxon>
    </lineage>
</organism>
<feature type="chain" id="PRO_5002076378" description="Ricin B lectin domain-containing protein" evidence="1">
    <location>
        <begin position="18"/>
        <end position="246"/>
    </location>
</feature>
<evidence type="ECO:0000313" key="2">
    <source>
        <dbReference type="EMBL" id="KHN69239.1"/>
    </source>
</evidence>
<dbReference type="Proteomes" id="UP000031056">
    <property type="component" value="Unassembled WGS sequence"/>
</dbReference>
<gene>
    <name evidence="2" type="ORF">M896_091670</name>
</gene>
<dbReference type="InParanoid" id="A0A0B2UJ66"/>
<dbReference type="RefSeq" id="XP_014563281.1">
    <property type="nucleotide sequence ID" value="XM_014707795.1"/>
</dbReference>
<keyword evidence="1" id="KW-0732">Signal</keyword>
<dbReference type="GeneID" id="26262380"/>
<accession>A0A0B2UJ66</accession>
<dbReference type="HOGENOM" id="CLU_1129377_0_0_1"/>
<name>A0A0B2UJ66_9MICR</name>
<comment type="caution">
    <text evidence="2">The sequence shown here is derived from an EMBL/GenBank/DDBJ whole genome shotgun (WGS) entry which is preliminary data.</text>
</comment>
<sequence>MRPVFLNIIVTIGIVIADEEGPFKIASKLDPTKFFSGGYSMEDRRIVMSNTMPALEFVKIPVGNSATRFTIQEVNTKDYLDIESNINKLVIWKTATPEINQRIFMFPRTQIKDTGFMIVSFKNDYTSSEECLQYNEDTGNITRERCDGNNPRQKFLFDRDIPVNEMNQRMLLNHEPYCPYGDPSKCGKPSVIIINKTSDPASHSHSHASSHLPRLSRSHEHLLHNRDDYHHEDNHFPHFNFLTSKY</sequence>
<feature type="signal peptide" evidence="1">
    <location>
        <begin position="1"/>
        <end position="17"/>
    </location>
</feature>
<evidence type="ECO:0008006" key="4">
    <source>
        <dbReference type="Google" id="ProtNLM"/>
    </source>
</evidence>
<protein>
    <recommendedName>
        <fullName evidence="4">Ricin B lectin domain-containing protein</fullName>
    </recommendedName>
</protein>